<protein>
    <submittedName>
        <fullName evidence="8">RagB/SusD family nutrient uptake outer membrane protein</fullName>
    </submittedName>
</protein>
<dbReference type="Proteomes" id="UP001595526">
    <property type="component" value="Unassembled WGS sequence"/>
</dbReference>
<proteinExistence type="inferred from homology"/>
<dbReference type="InterPro" id="IPR012944">
    <property type="entry name" value="SusD_RagB_dom"/>
</dbReference>
<keyword evidence="5" id="KW-0998">Cell outer membrane</keyword>
<keyword evidence="4" id="KW-0472">Membrane</keyword>
<dbReference type="EMBL" id="JBHRTA010000036">
    <property type="protein sequence ID" value="MFC3198285.1"/>
    <property type="molecule type" value="Genomic_DNA"/>
</dbReference>
<evidence type="ECO:0000313" key="9">
    <source>
        <dbReference type="Proteomes" id="UP001595526"/>
    </source>
</evidence>
<dbReference type="InterPro" id="IPR011990">
    <property type="entry name" value="TPR-like_helical_dom_sf"/>
</dbReference>
<evidence type="ECO:0000256" key="4">
    <source>
        <dbReference type="ARBA" id="ARBA00023136"/>
    </source>
</evidence>
<dbReference type="Gene3D" id="1.25.40.390">
    <property type="match status" value="1"/>
</dbReference>
<dbReference type="Pfam" id="PF07980">
    <property type="entry name" value="SusD_RagB"/>
    <property type="match status" value="1"/>
</dbReference>
<evidence type="ECO:0000256" key="2">
    <source>
        <dbReference type="ARBA" id="ARBA00006275"/>
    </source>
</evidence>
<keyword evidence="3 6" id="KW-0732">Signal</keyword>
<comment type="similarity">
    <text evidence="2">Belongs to the SusD family.</text>
</comment>
<evidence type="ECO:0000313" key="8">
    <source>
        <dbReference type="EMBL" id="MFC3198285.1"/>
    </source>
</evidence>
<keyword evidence="9" id="KW-1185">Reference proteome</keyword>
<evidence type="ECO:0000259" key="7">
    <source>
        <dbReference type="Pfam" id="PF07980"/>
    </source>
</evidence>
<evidence type="ECO:0000256" key="3">
    <source>
        <dbReference type="ARBA" id="ARBA00022729"/>
    </source>
</evidence>
<evidence type="ECO:0000256" key="5">
    <source>
        <dbReference type="ARBA" id="ARBA00023237"/>
    </source>
</evidence>
<evidence type="ECO:0000256" key="6">
    <source>
        <dbReference type="SAM" id="SignalP"/>
    </source>
</evidence>
<name>A0ABV7JJK4_9SPHI</name>
<comment type="caution">
    <text evidence="8">The sequence shown here is derived from an EMBL/GenBank/DDBJ whole genome shotgun (WGS) entry which is preliminary data.</text>
</comment>
<organism evidence="8 9">
    <name type="scientific">Parapedobacter deserti</name>
    <dbReference type="NCBI Taxonomy" id="1912957"/>
    <lineage>
        <taxon>Bacteria</taxon>
        <taxon>Pseudomonadati</taxon>
        <taxon>Bacteroidota</taxon>
        <taxon>Sphingobacteriia</taxon>
        <taxon>Sphingobacteriales</taxon>
        <taxon>Sphingobacteriaceae</taxon>
        <taxon>Parapedobacter</taxon>
    </lineage>
</organism>
<dbReference type="SUPFAM" id="SSF48452">
    <property type="entry name" value="TPR-like"/>
    <property type="match status" value="1"/>
</dbReference>
<evidence type="ECO:0000256" key="1">
    <source>
        <dbReference type="ARBA" id="ARBA00004442"/>
    </source>
</evidence>
<feature type="signal peptide" evidence="6">
    <location>
        <begin position="1"/>
        <end position="22"/>
    </location>
</feature>
<feature type="chain" id="PRO_5046084366" evidence="6">
    <location>
        <begin position="23"/>
        <end position="601"/>
    </location>
</feature>
<reference evidence="9" key="1">
    <citation type="journal article" date="2019" name="Int. J. Syst. Evol. Microbiol.">
        <title>The Global Catalogue of Microorganisms (GCM) 10K type strain sequencing project: providing services to taxonomists for standard genome sequencing and annotation.</title>
        <authorList>
            <consortium name="The Broad Institute Genomics Platform"/>
            <consortium name="The Broad Institute Genome Sequencing Center for Infectious Disease"/>
            <person name="Wu L."/>
            <person name="Ma J."/>
        </authorList>
    </citation>
    <scope>NUCLEOTIDE SEQUENCE [LARGE SCALE GENOMIC DNA]</scope>
    <source>
        <strain evidence="9">KCTC 52416</strain>
    </source>
</reference>
<dbReference type="RefSeq" id="WP_379022796.1">
    <property type="nucleotide sequence ID" value="NZ_JBHRTA010000036.1"/>
</dbReference>
<comment type="subcellular location">
    <subcellularLocation>
        <location evidence="1">Cell outer membrane</location>
    </subcellularLocation>
</comment>
<accession>A0ABV7JJK4</accession>
<feature type="domain" description="RagB/SusD" evidence="7">
    <location>
        <begin position="300"/>
        <end position="600"/>
    </location>
</feature>
<dbReference type="PROSITE" id="PS51257">
    <property type="entry name" value="PROKAR_LIPOPROTEIN"/>
    <property type="match status" value="1"/>
</dbReference>
<sequence length="601" mass="66922">MKLKNIVTGFSAIVLLTALLSACNDDFMDRVPSTAITGENFFSNVNDLKTYTDNFYSTLSAPILDGGSDNLSHHNSGSTIDNIMRGGVTPQNASAWSWTGLRNINFFLENYGKVQGANAADVNHYVGIARFFRARFYIDMVKRYGDVPWYGKTLGTNDEELLYKAQDPRALVVDSVMADLEFAVANIKPDGHKSTVTRWAALAQLAQFALYEGTYRKYHDYLGLASSHTAFLERAAAAAKTIMTEGGFALQTGNPERVYRELFISENLGGNRETILFIDYDKDLGRRRNAHTVLDYEWALSQSLMESYLMKDGSRYTAVAGYATHELDEVFVGRDPRLAQTFMKPGFQPVNATQPYRTKPSLGGYNQIKFYPEVTDMISWEAAYTDAFVFRFAEVLLTYAEAKAELGSITQGDLDETVNLIRARVDMPALTLAYANGNIDPELAAYYPNVTGANTGVILEIRRERRVELACEGFRQGDLFRWEAGERLADQQQGMFVAGLGALDVTGDGVVDIAILEAPGATGPIDNLPAAIKDNLSLYYLKDANGNQNSFYLEHGDYGHIMFSIARDQPKTFVKPRHYYFPIAHAQVVLNPNLNQPIGWE</sequence>
<gene>
    <name evidence="8" type="ORF">ACFOET_11740</name>
</gene>